<feature type="domain" description="THIF-type NAD/FAD binding fold" evidence="2">
    <location>
        <begin position="118"/>
        <end position="187"/>
    </location>
</feature>
<protein>
    <submittedName>
        <fullName evidence="3">UBA/THIF-type NAD/FAD binding protein</fullName>
    </submittedName>
</protein>
<proteinExistence type="predicted"/>
<dbReference type="HOGENOM" id="CLU_042635_0_0_11"/>
<accession>F8A0F5</accession>
<dbReference type="eggNOG" id="COG0476">
    <property type="taxonomic scope" value="Bacteria"/>
</dbReference>
<dbReference type="Gene3D" id="3.40.50.720">
    <property type="entry name" value="NAD(P)-binding Rossmann-like Domain"/>
    <property type="match status" value="1"/>
</dbReference>
<sequence length="373" mass="37124">MAATLRTGLRILPRGPGEVQIGTDPRWAVRVTDLLDDEVAALLAHPPAAPLGLLAADERLSPTRLAALIQQLDEARLLLPDPPPREPSGPAAADAAVLTLTLPAGTGADVVAARRDRCVGVVGLGRTGLGVALALACAGVGRLRLEDDRPVRSSDVGPAGYGWADVGMPRCRAAARVVADAVPGAEVPGGALGPAPTAGGPTGRGLDLLLVVADGALDPGLGVGLLAAGTPHLPIVLREADVLVGPLVVGGDGPCARCLDLHRADADPGWPATAAALAAPPAASPEPVVVASVAAGLAAAAALTFLDDVRTHPAGPGSPRPLRGVTLEVRLPDAVPRERRWAVHPACGCTALSASSGGSARSYGPAGTVRPGA</sequence>
<dbReference type="Proteomes" id="UP000000485">
    <property type="component" value="Chromosome"/>
</dbReference>
<dbReference type="GO" id="GO:0008641">
    <property type="term" value="F:ubiquitin-like modifier activating enzyme activity"/>
    <property type="evidence" value="ECO:0007669"/>
    <property type="project" value="InterPro"/>
</dbReference>
<dbReference type="InterPro" id="IPR035985">
    <property type="entry name" value="Ubiquitin-activating_enz"/>
</dbReference>
<evidence type="ECO:0000313" key="3">
    <source>
        <dbReference type="EMBL" id="AEI11499.1"/>
    </source>
</evidence>
<organism evidence="3 4">
    <name type="scientific">Cellulomonas gilvus (strain ATCC 13127 / NRRL B-14078)</name>
    <name type="common">Cellvibrio gilvus</name>
    <dbReference type="NCBI Taxonomy" id="593907"/>
    <lineage>
        <taxon>Bacteria</taxon>
        <taxon>Bacillati</taxon>
        <taxon>Actinomycetota</taxon>
        <taxon>Actinomycetes</taxon>
        <taxon>Micrococcales</taxon>
        <taxon>Cellulomonadaceae</taxon>
        <taxon>Cellulomonas</taxon>
    </lineage>
</organism>
<dbReference type="RefSeq" id="WP_013883018.1">
    <property type="nucleotide sequence ID" value="NC_015671.1"/>
</dbReference>
<evidence type="ECO:0000259" key="2">
    <source>
        <dbReference type="Pfam" id="PF00899"/>
    </source>
</evidence>
<gene>
    <name evidence="3" type="ordered locus">Celgi_0980</name>
</gene>
<dbReference type="InterPro" id="IPR000594">
    <property type="entry name" value="ThiF_NAD_FAD-bd"/>
</dbReference>
<keyword evidence="4" id="KW-1185">Reference proteome</keyword>
<evidence type="ECO:0000256" key="1">
    <source>
        <dbReference type="SAM" id="MobiDB-lite"/>
    </source>
</evidence>
<name>F8A0F5_CELGA</name>
<dbReference type="AlphaFoldDB" id="F8A0F5"/>
<dbReference type="Pfam" id="PF00899">
    <property type="entry name" value="ThiF"/>
    <property type="match status" value="1"/>
</dbReference>
<dbReference type="EMBL" id="CP002665">
    <property type="protein sequence ID" value="AEI11499.1"/>
    <property type="molecule type" value="Genomic_DNA"/>
</dbReference>
<feature type="compositionally biased region" description="Low complexity" evidence="1">
    <location>
        <begin position="353"/>
        <end position="367"/>
    </location>
</feature>
<dbReference type="STRING" id="593907.Celgi_0980"/>
<reference evidence="4" key="1">
    <citation type="submission" date="2011-04" db="EMBL/GenBank/DDBJ databases">
        <title>Complete sequence of Cellvibrio gilvus ATCC 13127.</title>
        <authorList>
            <person name="Lucas S."/>
            <person name="Han J."/>
            <person name="Lapidus A."/>
            <person name="Cheng J.-F."/>
            <person name="Goodwin L."/>
            <person name="Pitluck S."/>
            <person name="Peters L."/>
            <person name="Munk A."/>
            <person name="Detter J.C."/>
            <person name="Han C."/>
            <person name="Tapia R."/>
            <person name="Land M."/>
            <person name="Hauser L."/>
            <person name="Kyrpides N."/>
            <person name="Ivanova N."/>
            <person name="Ovchinnikova G."/>
            <person name="Pagani I."/>
            <person name="Mead D."/>
            <person name="Brumm P."/>
            <person name="Woyke T."/>
        </authorList>
    </citation>
    <scope>NUCLEOTIDE SEQUENCE [LARGE SCALE GENOMIC DNA]</scope>
    <source>
        <strain evidence="4">ATCC 13127 / NRRL B-14078</strain>
    </source>
</reference>
<dbReference type="KEGG" id="cga:Celgi_0980"/>
<evidence type="ECO:0000313" key="4">
    <source>
        <dbReference type="Proteomes" id="UP000000485"/>
    </source>
</evidence>
<dbReference type="SUPFAM" id="SSF69572">
    <property type="entry name" value="Activating enzymes of the ubiquitin-like proteins"/>
    <property type="match status" value="1"/>
</dbReference>
<feature type="region of interest" description="Disordered" evidence="1">
    <location>
        <begin position="353"/>
        <end position="373"/>
    </location>
</feature>